<reference evidence="3 4" key="1">
    <citation type="submission" date="2017-03" db="EMBL/GenBank/DDBJ databases">
        <title>Draft genome sequence of Streptomyces scabrisporus NF3, endophyte isolated from Amphipterygium adstringens.</title>
        <authorList>
            <person name="Vazquez M."/>
            <person name="Ceapa C.D."/>
            <person name="Rodriguez Luna D."/>
            <person name="Sanchez Esquivel S."/>
        </authorList>
    </citation>
    <scope>NUCLEOTIDE SEQUENCE [LARGE SCALE GENOMIC DNA]</scope>
    <source>
        <strain evidence="3 4">NF3</strain>
    </source>
</reference>
<feature type="domain" description="Protein glutaminase" evidence="2">
    <location>
        <begin position="205"/>
        <end position="286"/>
    </location>
</feature>
<comment type="caution">
    <text evidence="3">The sequence shown here is derived from an EMBL/GenBank/DDBJ whole genome shotgun (WGS) entry which is preliminary data.</text>
</comment>
<evidence type="ECO:0000313" key="4">
    <source>
        <dbReference type="Proteomes" id="UP000190037"/>
    </source>
</evidence>
<evidence type="ECO:0000256" key="1">
    <source>
        <dbReference type="SAM" id="MobiDB-lite"/>
    </source>
</evidence>
<dbReference type="OrthoDB" id="1215854at2"/>
<name>A0A1T3NM70_9ACTN</name>
<feature type="compositionally biased region" description="Acidic residues" evidence="1">
    <location>
        <begin position="32"/>
        <end position="55"/>
    </location>
</feature>
<evidence type="ECO:0000259" key="2">
    <source>
        <dbReference type="Pfam" id="PF18626"/>
    </source>
</evidence>
<gene>
    <name evidence="3" type="ORF">B4N89_37510</name>
</gene>
<dbReference type="Pfam" id="PF18626">
    <property type="entry name" value="Gln_deamidase_2"/>
    <property type="match status" value="1"/>
</dbReference>
<dbReference type="AlphaFoldDB" id="A0A1T3NM70"/>
<dbReference type="Proteomes" id="UP000190037">
    <property type="component" value="Unassembled WGS sequence"/>
</dbReference>
<organism evidence="3 4">
    <name type="scientific">Embleya scabrispora</name>
    <dbReference type="NCBI Taxonomy" id="159449"/>
    <lineage>
        <taxon>Bacteria</taxon>
        <taxon>Bacillati</taxon>
        <taxon>Actinomycetota</taxon>
        <taxon>Actinomycetes</taxon>
        <taxon>Kitasatosporales</taxon>
        <taxon>Streptomycetaceae</taxon>
        <taxon>Embleya</taxon>
    </lineage>
</organism>
<sequence length="337" mass="36449">MKRKPNEEPTRDDYEPLTTPAAKRPHAPAPDPDIDDQSSGDDTAGEPEIPEDDPEHIEPEGRDDTGGVPEVPAVELPPQDDDEEAQLPVLTDAEIAALDLEQANAALTARIGGFGAQTDDMPALEFRVAALEHVGNAAWLLSTTGCRAVADWLATRAALTGDLLAIVQTRAGQLTLPATPAPLAATRDAVWTALNLARRVNPQGAAGEGCEYLAHAICEWFHAVHPNSARLHLTKFWIVAPNGNLHPPDNWNHHVAPVLHFADGDYVFDLSLFPDGPVSLATWQAEIRTHNPPPGLLERRFPWELLLPPAIVPGYQPGMRIVIGDPERNAIDACTRV</sequence>
<dbReference type="STRING" id="159449.B4N89_37510"/>
<feature type="compositionally biased region" description="Basic and acidic residues" evidence="1">
    <location>
        <begin position="56"/>
        <end position="65"/>
    </location>
</feature>
<dbReference type="EMBL" id="MWQN01000003">
    <property type="protein sequence ID" value="OPC77937.1"/>
    <property type="molecule type" value="Genomic_DNA"/>
</dbReference>
<evidence type="ECO:0000313" key="3">
    <source>
        <dbReference type="EMBL" id="OPC77937.1"/>
    </source>
</evidence>
<dbReference type="InterPro" id="IPR041325">
    <property type="entry name" value="Gln_deamidase_2"/>
</dbReference>
<dbReference type="Gene3D" id="3.10.620.30">
    <property type="match status" value="1"/>
</dbReference>
<feature type="compositionally biased region" description="Basic and acidic residues" evidence="1">
    <location>
        <begin position="1"/>
        <end position="14"/>
    </location>
</feature>
<proteinExistence type="predicted"/>
<protein>
    <recommendedName>
        <fullName evidence="2">Protein glutaminase domain-containing protein</fullName>
    </recommendedName>
</protein>
<accession>A0A1T3NM70</accession>
<keyword evidence="4" id="KW-1185">Reference proteome</keyword>
<feature type="region of interest" description="Disordered" evidence="1">
    <location>
        <begin position="1"/>
        <end position="82"/>
    </location>
</feature>
<dbReference type="RefSeq" id="WP_078981030.1">
    <property type="nucleotide sequence ID" value="NZ_MWQN01000003.1"/>
</dbReference>